<evidence type="ECO:0000259" key="2">
    <source>
        <dbReference type="Pfam" id="PF02563"/>
    </source>
</evidence>
<proteinExistence type="predicted"/>
<dbReference type="InterPro" id="IPR019554">
    <property type="entry name" value="Soluble_ligand-bd"/>
</dbReference>
<comment type="caution">
    <text evidence="4">The sequence shown here is derived from an EMBL/GenBank/DDBJ whole genome shotgun (WGS) entry which is preliminary data.</text>
</comment>
<dbReference type="Pfam" id="PF02563">
    <property type="entry name" value="Poly_export"/>
    <property type="match status" value="1"/>
</dbReference>
<feature type="domain" description="Polysaccharide export protein N-terminal" evidence="2">
    <location>
        <begin position="20"/>
        <end position="93"/>
    </location>
</feature>
<gene>
    <name evidence="4" type="ORF">L3081_19050</name>
</gene>
<dbReference type="PANTHER" id="PTHR33619">
    <property type="entry name" value="POLYSACCHARIDE EXPORT PROTEIN GFCE-RELATED"/>
    <property type="match status" value="1"/>
</dbReference>
<evidence type="ECO:0000313" key="4">
    <source>
        <dbReference type="EMBL" id="MCI2285100.1"/>
    </source>
</evidence>
<dbReference type="Proteomes" id="UP001139646">
    <property type="component" value="Unassembled WGS sequence"/>
</dbReference>
<name>A0ABS9X4B7_9GAMM</name>
<reference evidence="4" key="1">
    <citation type="submission" date="2022-01" db="EMBL/GenBank/DDBJ databases">
        <title>Colwellia maritima, isolated from seawater.</title>
        <authorList>
            <person name="Kristyanto S."/>
            <person name="Jung J."/>
            <person name="Jeon C.O."/>
        </authorList>
    </citation>
    <scope>NUCLEOTIDE SEQUENCE</scope>
    <source>
        <strain evidence="4">MSW7</strain>
    </source>
</reference>
<dbReference type="EMBL" id="JAKKSL010000004">
    <property type="protein sequence ID" value="MCI2285100.1"/>
    <property type="molecule type" value="Genomic_DNA"/>
</dbReference>
<evidence type="ECO:0000259" key="3">
    <source>
        <dbReference type="Pfam" id="PF10531"/>
    </source>
</evidence>
<dbReference type="PANTHER" id="PTHR33619:SF3">
    <property type="entry name" value="POLYSACCHARIDE EXPORT PROTEIN GFCE-RELATED"/>
    <property type="match status" value="1"/>
</dbReference>
<accession>A0ABS9X4B7</accession>
<feature type="domain" description="Soluble ligand binding" evidence="3">
    <location>
        <begin position="99"/>
        <end position="147"/>
    </location>
</feature>
<organism evidence="4 5">
    <name type="scientific">Colwellia maritima</name>
    <dbReference type="NCBI Taxonomy" id="2912588"/>
    <lineage>
        <taxon>Bacteria</taxon>
        <taxon>Pseudomonadati</taxon>
        <taxon>Pseudomonadota</taxon>
        <taxon>Gammaproteobacteria</taxon>
        <taxon>Alteromonadales</taxon>
        <taxon>Colwelliaceae</taxon>
        <taxon>Colwellia</taxon>
    </lineage>
</organism>
<evidence type="ECO:0000313" key="5">
    <source>
        <dbReference type="Proteomes" id="UP001139646"/>
    </source>
</evidence>
<dbReference type="RefSeq" id="WP_242287779.1">
    <property type="nucleotide sequence ID" value="NZ_JAKKSL010000004.1"/>
</dbReference>
<keyword evidence="1" id="KW-0732">Signal</keyword>
<dbReference type="Pfam" id="PF10531">
    <property type="entry name" value="SLBB"/>
    <property type="match status" value="1"/>
</dbReference>
<dbReference type="InterPro" id="IPR049712">
    <property type="entry name" value="Poly_export"/>
</dbReference>
<sequence>MRLLALLFFLLYSNSSIVAAGDYLLGAGDSIEIVVYGEKDLTTKVKIGRSGLVSFPFLEPISVLGLSVTEVKNKIYTGLLGDYLINPQVAVSIVEYRPFFIHGEVVKPGGFPYQEDLRLDKAIALAGGLTNRASKEDWIITRTVQGTTVTIEASIATLIQPDDIIKIEQSFF</sequence>
<evidence type="ECO:0000256" key="1">
    <source>
        <dbReference type="ARBA" id="ARBA00022729"/>
    </source>
</evidence>
<dbReference type="InterPro" id="IPR003715">
    <property type="entry name" value="Poly_export_N"/>
</dbReference>
<keyword evidence="5" id="KW-1185">Reference proteome</keyword>
<protein>
    <submittedName>
        <fullName evidence="4">Polysaccharide export protein</fullName>
    </submittedName>
</protein>